<reference evidence="2" key="1">
    <citation type="journal article" date="2019" name="Int. J. Syst. Evol. Microbiol.">
        <title>The Global Catalogue of Microorganisms (GCM) 10K type strain sequencing project: providing services to taxonomists for standard genome sequencing and annotation.</title>
        <authorList>
            <consortium name="The Broad Institute Genomics Platform"/>
            <consortium name="The Broad Institute Genome Sequencing Center for Infectious Disease"/>
            <person name="Wu L."/>
            <person name="Ma J."/>
        </authorList>
    </citation>
    <scope>NUCLEOTIDE SEQUENCE [LARGE SCALE GENOMIC DNA]</scope>
    <source>
        <strain evidence="2">CCUG 66188</strain>
    </source>
</reference>
<evidence type="ECO:0000313" key="1">
    <source>
        <dbReference type="EMBL" id="MFC4675692.1"/>
    </source>
</evidence>
<gene>
    <name evidence="1" type="ORF">ACFO6W_18545</name>
</gene>
<evidence type="ECO:0000313" key="2">
    <source>
        <dbReference type="Proteomes" id="UP001596023"/>
    </source>
</evidence>
<dbReference type="RefSeq" id="WP_379999154.1">
    <property type="nucleotide sequence ID" value="NZ_JBHSGN010000111.1"/>
</dbReference>
<dbReference type="Proteomes" id="UP001596023">
    <property type="component" value="Unassembled WGS sequence"/>
</dbReference>
<comment type="caution">
    <text evidence="1">The sequence shown here is derived from an EMBL/GenBank/DDBJ whole genome shotgun (WGS) entry which is preliminary data.</text>
</comment>
<protein>
    <submittedName>
        <fullName evidence="1">Uncharacterized protein</fullName>
    </submittedName>
</protein>
<sequence>MNNRMTFYIFYFIFSITFTPYISAQQGKDDTYNPKLEMGIATISGKIINLRKNLQQSLQNISIYTPNLITGTTNTFEIPINEDKSFIGEIPVSISPEFAEVELCEGTIAFTIGKSSERCPLVPV</sequence>
<proteinExistence type="predicted"/>
<dbReference type="EMBL" id="JBHSGN010000111">
    <property type="protein sequence ID" value="MFC4675692.1"/>
    <property type="molecule type" value="Genomic_DNA"/>
</dbReference>
<keyword evidence="2" id="KW-1185">Reference proteome</keyword>
<accession>A0ABV9L031</accession>
<name>A0ABV9L031_9BACT</name>
<organism evidence="1 2">
    <name type="scientific">Dysgonomonas termitidis</name>
    <dbReference type="NCBI Taxonomy" id="1516126"/>
    <lineage>
        <taxon>Bacteria</taxon>
        <taxon>Pseudomonadati</taxon>
        <taxon>Bacteroidota</taxon>
        <taxon>Bacteroidia</taxon>
        <taxon>Bacteroidales</taxon>
        <taxon>Dysgonomonadaceae</taxon>
        <taxon>Dysgonomonas</taxon>
    </lineage>
</organism>